<dbReference type="InterPro" id="IPR039569">
    <property type="entry name" value="FAS1-like_DH_region"/>
</dbReference>
<feature type="region of interest" description="Disordered" evidence="1">
    <location>
        <begin position="1"/>
        <end position="36"/>
    </location>
</feature>
<evidence type="ECO:0000313" key="3">
    <source>
        <dbReference type="EMBL" id="THG41077.1"/>
    </source>
</evidence>
<name>A0ABY2QJJ5_9SPHN</name>
<evidence type="ECO:0000256" key="1">
    <source>
        <dbReference type="SAM" id="MobiDB-lite"/>
    </source>
</evidence>
<dbReference type="Gene3D" id="3.10.129.10">
    <property type="entry name" value="Hotdog Thioesterase"/>
    <property type="match status" value="1"/>
</dbReference>
<dbReference type="SUPFAM" id="SSF54637">
    <property type="entry name" value="Thioesterase/thiol ester dehydrase-isomerase"/>
    <property type="match status" value="2"/>
</dbReference>
<dbReference type="InterPro" id="IPR029069">
    <property type="entry name" value="HotDog_dom_sf"/>
</dbReference>
<comment type="caution">
    <text evidence="3">The sequence shown here is derived from an EMBL/GenBank/DDBJ whole genome shotgun (WGS) entry which is preliminary data.</text>
</comment>
<dbReference type="PANTHER" id="PTHR28152">
    <property type="entry name" value="HYDROXYACYL-THIOESTER DEHYDRATASE TYPE 2, MITOCHONDRIAL"/>
    <property type="match status" value="1"/>
</dbReference>
<feature type="domain" description="FAS1-like dehydratase" evidence="2">
    <location>
        <begin position="90"/>
        <end position="164"/>
    </location>
</feature>
<dbReference type="PANTHER" id="PTHR28152:SF1">
    <property type="entry name" value="HYDROXYACYL-THIOESTER DEHYDRATASE TYPE 2, MITOCHONDRIAL"/>
    <property type="match status" value="1"/>
</dbReference>
<dbReference type="InterPro" id="IPR052741">
    <property type="entry name" value="Mitochondrial_HTD2"/>
</dbReference>
<gene>
    <name evidence="3" type="ORF">E5988_05750</name>
</gene>
<evidence type="ECO:0000259" key="2">
    <source>
        <dbReference type="Pfam" id="PF13452"/>
    </source>
</evidence>
<keyword evidence="4" id="KW-1185">Reference proteome</keyword>
<sequence>MAAQRRGSREGSAQGSRAWRARRVALGPPQREGGRAMEQFDGWTPVETVQADDLVAAPLRRLAALFDHDGGHWPAGELPPLAHWLYFLPEAPQSTIGVDGHPARGAALPPIEAPRRMWAGGRLTFHAPLPIGARAERRSIVTDAKVKDGRSGRLTFVTVRHTVVIDGATAIVEEQDLVFRGAGNGTPPPAPADPRVAEAKQPVQFDATALFRFSALTFNAHRIHYDRPYAQEEELYPDLVVHGPYQAMLLADHLLRERRGTRLTHFSFRGARPLFVDRAAALNLAGDGSVALWTTDQDGCACMEAEAQTA</sequence>
<proteinExistence type="predicted"/>
<protein>
    <submittedName>
        <fullName evidence="3">Acyl-CoA dehydrogenase</fullName>
    </submittedName>
</protein>
<dbReference type="EMBL" id="SSTI01000003">
    <property type="protein sequence ID" value="THG41077.1"/>
    <property type="molecule type" value="Genomic_DNA"/>
</dbReference>
<organism evidence="3 4">
    <name type="scientific">Sphingomonas olei</name>
    <dbReference type="NCBI Taxonomy" id="1886787"/>
    <lineage>
        <taxon>Bacteria</taxon>
        <taxon>Pseudomonadati</taxon>
        <taxon>Pseudomonadota</taxon>
        <taxon>Alphaproteobacteria</taxon>
        <taxon>Sphingomonadales</taxon>
        <taxon>Sphingomonadaceae</taxon>
        <taxon>Sphingomonas</taxon>
    </lineage>
</organism>
<reference evidence="3 4" key="1">
    <citation type="submission" date="2019-04" db="EMBL/GenBank/DDBJ databases">
        <title>Microbes associate with the intestines of laboratory mice.</title>
        <authorList>
            <person name="Navarre W."/>
            <person name="Wong E."/>
            <person name="Huang K.C."/>
            <person name="Tropini C."/>
            <person name="Ng K."/>
            <person name="Yu B."/>
        </authorList>
    </citation>
    <scope>NUCLEOTIDE SEQUENCE [LARGE SCALE GENOMIC DNA]</scope>
    <source>
        <strain evidence="3 4">NM83_B4-11</strain>
    </source>
</reference>
<dbReference type="Proteomes" id="UP000308038">
    <property type="component" value="Unassembled WGS sequence"/>
</dbReference>
<accession>A0ABY2QJJ5</accession>
<evidence type="ECO:0000313" key="4">
    <source>
        <dbReference type="Proteomes" id="UP000308038"/>
    </source>
</evidence>
<dbReference type="Pfam" id="PF13452">
    <property type="entry name" value="FAS1_DH_region"/>
    <property type="match status" value="1"/>
</dbReference>